<dbReference type="InterPro" id="IPR007438">
    <property type="entry name" value="DUF488"/>
</dbReference>
<proteinExistence type="predicted"/>
<dbReference type="AlphaFoldDB" id="A0A926S7L7"/>
<dbReference type="Proteomes" id="UP000598467">
    <property type="component" value="Unassembled WGS sequence"/>
</dbReference>
<dbReference type="EMBL" id="JABFCZ010000016">
    <property type="protein sequence ID" value="MBD1547657.1"/>
    <property type="molecule type" value="Genomic_DNA"/>
</dbReference>
<accession>A0A926S7L7</accession>
<dbReference type="PANTHER" id="PTHR39337:SF1">
    <property type="entry name" value="BLR5642 PROTEIN"/>
    <property type="match status" value="1"/>
</dbReference>
<reference evidence="1" key="1">
    <citation type="submission" date="2020-05" db="EMBL/GenBank/DDBJ databases">
        <title>Identification of trans-AT polyketide cluster in two marine bacteria, producers of a novel glutaramide-containing polyketide sesbanimide D and analogs.</title>
        <authorList>
            <person name="Kacar D."/>
            <person name="Rodriguez P."/>
            <person name="Canedo L."/>
            <person name="Gonzalez E."/>
            <person name="Galan B."/>
            <person name="De La Calle F."/>
            <person name="Garcia J.L."/>
        </authorList>
    </citation>
    <scope>NUCLEOTIDE SEQUENCE</scope>
    <source>
        <strain evidence="1">PHM038</strain>
    </source>
</reference>
<evidence type="ECO:0000313" key="1">
    <source>
        <dbReference type="EMBL" id="MBD1547657.1"/>
    </source>
</evidence>
<comment type="caution">
    <text evidence="1">The sequence shown here is derived from an EMBL/GenBank/DDBJ whole genome shotgun (WGS) entry which is preliminary data.</text>
</comment>
<name>A0A926S7L7_9HYPH</name>
<sequence length="178" mass="19769">MRISSRKERRMFTTIGYEKADLEDFIATLQAGGVEVLVDIRDRAQSRRKGFSKTALSEAVQSVGIGYIHVKALGDPKEGRDAARAGLMDKFRSIFLGVMDGETAQIALEEVKELAKDRTICLMCYERDHHCCHRKIVADHLEEALGCKAVHLGVNGNATRKSGARRVFYSRQSAAAQI</sequence>
<protein>
    <submittedName>
        <fullName evidence="1">DUF488 domain-containing protein</fullName>
    </submittedName>
</protein>
<gene>
    <name evidence="1" type="ORF">HK439_15420</name>
</gene>
<dbReference type="PANTHER" id="PTHR39337">
    <property type="entry name" value="BLR5642 PROTEIN"/>
    <property type="match status" value="1"/>
</dbReference>
<organism evidence="1 2">
    <name type="scientific">Roseibium aggregatum</name>
    <dbReference type="NCBI Taxonomy" id="187304"/>
    <lineage>
        <taxon>Bacteria</taxon>
        <taxon>Pseudomonadati</taxon>
        <taxon>Pseudomonadota</taxon>
        <taxon>Alphaproteobacteria</taxon>
        <taxon>Hyphomicrobiales</taxon>
        <taxon>Stappiaceae</taxon>
        <taxon>Roseibium</taxon>
    </lineage>
</organism>
<dbReference type="Pfam" id="PF04343">
    <property type="entry name" value="DUF488"/>
    <property type="match status" value="1"/>
</dbReference>
<evidence type="ECO:0000313" key="2">
    <source>
        <dbReference type="Proteomes" id="UP000598467"/>
    </source>
</evidence>